<dbReference type="Gene3D" id="2.40.400.10">
    <property type="entry name" value="Acetoacetate decarboxylase-like"/>
    <property type="match status" value="1"/>
</dbReference>
<dbReference type="InterPro" id="IPR023375">
    <property type="entry name" value="ADC_dom_sf"/>
</dbReference>
<dbReference type="EMBL" id="VIFK01000008">
    <property type="protein sequence ID" value="TQF00624.1"/>
    <property type="molecule type" value="Genomic_DNA"/>
</dbReference>
<proteinExistence type="predicted"/>
<dbReference type="GO" id="GO:0016829">
    <property type="term" value="F:lyase activity"/>
    <property type="evidence" value="ECO:0007669"/>
    <property type="project" value="InterPro"/>
</dbReference>
<evidence type="ECO:0000313" key="2">
    <source>
        <dbReference type="Proteomes" id="UP000315400"/>
    </source>
</evidence>
<evidence type="ECO:0008006" key="3">
    <source>
        <dbReference type="Google" id="ProtNLM"/>
    </source>
</evidence>
<dbReference type="Proteomes" id="UP000315400">
    <property type="component" value="Unassembled WGS sequence"/>
</dbReference>
<comment type="caution">
    <text evidence="1">The sequence shown here is derived from an EMBL/GenBank/DDBJ whole genome shotgun (WGS) entry which is preliminary data.</text>
</comment>
<evidence type="ECO:0000313" key="1">
    <source>
        <dbReference type="EMBL" id="TQF00624.1"/>
    </source>
</evidence>
<accession>A0A540VWY7</accession>
<dbReference type="InterPro" id="IPR010451">
    <property type="entry name" value="Acetoacetate_decarboxylase"/>
</dbReference>
<reference evidence="1 2" key="1">
    <citation type="submission" date="2019-06" db="EMBL/GenBank/DDBJ databases">
        <title>Metagenome assembled Genome of Spiribacter salinus SL48-SHIP from the microbial mat of Salt Lake 48 (Novosibirsk region, Russia).</title>
        <authorList>
            <person name="Shipova A."/>
            <person name="Rozanov A.S."/>
            <person name="Bryanskaya A.V."/>
            <person name="Peltek S.E."/>
        </authorList>
    </citation>
    <scope>NUCLEOTIDE SEQUENCE [LARGE SCALE GENOMIC DNA]</scope>
    <source>
        <strain evidence="1">SL48-SHIP-2</strain>
    </source>
</reference>
<sequence length="250" mass="27848">MSQQDPSDLLMPLYSPPFGALPFPMIDCKMVLVAFKADPDEIARITPAPLEPDGNTLYAFVADNNQLSHSMAYHEAAILQKVTYEGRSAVTVPYIWTSTDTAMLAGRELFGMPKLMCDDAGHLKAIANEVSGSLVKYERTMLDLGIVIDTPGTIEDLPFGPDWAFVRHIPSPDPNRPAIQQLLWIELKDFALRECWLGRGWLDISYPSSSGIDRLGASPVTRAWYGRFSWELAGASVLKEWQVKKETTQE</sequence>
<dbReference type="Pfam" id="PF06314">
    <property type="entry name" value="ADC"/>
    <property type="match status" value="1"/>
</dbReference>
<protein>
    <recommendedName>
        <fullName evidence="3">Acetoacetate decarboxylase</fullName>
    </recommendedName>
</protein>
<name>A0A540VWY7_9GAMM</name>
<dbReference type="SUPFAM" id="SSF160104">
    <property type="entry name" value="Acetoacetate decarboxylase-like"/>
    <property type="match status" value="1"/>
</dbReference>
<gene>
    <name evidence="1" type="ORF">FKY71_02550</name>
</gene>
<dbReference type="AlphaFoldDB" id="A0A540VWY7"/>
<organism evidence="1 2">
    <name type="scientific">Spiribacter salinus</name>
    <dbReference type="NCBI Taxonomy" id="1335746"/>
    <lineage>
        <taxon>Bacteria</taxon>
        <taxon>Pseudomonadati</taxon>
        <taxon>Pseudomonadota</taxon>
        <taxon>Gammaproteobacteria</taxon>
        <taxon>Chromatiales</taxon>
        <taxon>Ectothiorhodospiraceae</taxon>
        <taxon>Spiribacter</taxon>
    </lineage>
</organism>